<sequence>MTNKVLTREELYELVWEKPTSQLAKDFNISDSAIAKWCRKMEVPKPPRGYWAKKKSYAKVKKTPLKPLSLKGVSLVQYNPAPPVPKKEKFHVEVPDDIKIVKGSLRSQHPLVREAKAMFKKAKPDRLRNVYDLRYKEVLDIQVSPASLDRALLFFDSLLKTVERMGAEVRFVKDYQWVKTVISFKESAIQVGIYETGKRSQTPEPVHGENSFLGYDRYQFTPTGYFSFRIHNAYYRVKGEWKENAKTKLDGHFKSILQEFYRFNEAIKQEAIKAREEARLREIRRQEEQRRLAEIEKEKRLLKTAEEWDVFAKLEAFLDAVESTYPDNPKAKEYVQWGRGVAEKVDPIKKLKKQFDDESE</sequence>
<reference evidence="2 3" key="1">
    <citation type="submission" date="2015-09" db="EMBL/GenBank/DDBJ databases">
        <title>Genome of Desulfovibrio dechloracetivorans BerOc1, a mercury methylating strain isolated from highly hydrocarbons and metals contaminated coastal sediments.</title>
        <authorList>
            <person name="Goni Urriza M."/>
            <person name="Gassie C."/>
            <person name="Bouchez O."/>
            <person name="Klopp C."/>
            <person name="Ranchou-Peyruse A."/>
            <person name="Remy G."/>
        </authorList>
    </citation>
    <scope>NUCLEOTIDE SEQUENCE [LARGE SCALE GENOMIC DNA]</scope>
    <source>
        <strain evidence="2 3">BerOc1</strain>
    </source>
</reference>
<evidence type="ECO:0000256" key="1">
    <source>
        <dbReference type="SAM" id="Coils"/>
    </source>
</evidence>
<keyword evidence="1" id="KW-0175">Coiled coil</keyword>
<dbReference type="EMBL" id="LKAQ01000004">
    <property type="protein sequence ID" value="OIQ51142.1"/>
    <property type="molecule type" value="Genomic_DNA"/>
</dbReference>
<accession>A0A1J5MX91</accession>
<protein>
    <submittedName>
        <fullName evidence="2">Uncharacterized protein</fullName>
    </submittedName>
</protein>
<dbReference type="OrthoDB" id="9777694at2"/>
<proteinExistence type="predicted"/>
<keyword evidence="3" id="KW-1185">Reference proteome</keyword>
<comment type="caution">
    <text evidence="2">The sequence shown here is derived from an EMBL/GenBank/DDBJ whole genome shotgun (WGS) entry which is preliminary data.</text>
</comment>
<feature type="coiled-coil region" evidence="1">
    <location>
        <begin position="278"/>
        <end position="305"/>
    </location>
</feature>
<evidence type="ECO:0000313" key="2">
    <source>
        <dbReference type="EMBL" id="OIQ51142.1"/>
    </source>
</evidence>
<name>A0A1J5MX91_9BACT</name>
<dbReference type="RefSeq" id="WP_129586555.1">
    <property type="nucleotide sequence ID" value="NZ_LKAQ01000004.1"/>
</dbReference>
<dbReference type="Proteomes" id="UP000181901">
    <property type="component" value="Unassembled WGS sequence"/>
</dbReference>
<gene>
    <name evidence="2" type="ORF">BerOc1_03087</name>
</gene>
<evidence type="ECO:0000313" key="3">
    <source>
        <dbReference type="Proteomes" id="UP000181901"/>
    </source>
</evidence>
<organism evidence="2 3">
    <name type="scientific">Pseudodesulfovibrio hydrargyri</name>
    <dbReference type="NCBI Taxonomy" id="2125990"/>
    <lineage>
        <taxon>Bacteria</taxon>
        <taxon>Pseudomonadati</taxon>
        <taxon>Thermodesulfobacteriota</taxon>
        <taxon>Desulfovibrionia</taxon>
        <taxon>Desulfovibrionales</taxon>
        <taxon>Desulfovibrionaceae</taxon>
    </lineage>
</organism>
<dbReference type="AlphaFoldDB" id="A0A1J5MX91"/>